<keyword evidence="5" id="KW-0645">Protease</keyword>
<dbReference type="SUPFAM" id="SSF56601">
    <property type="entry name" value="beta-lactamase/transpeptidase-like"/>
    <property type="match status" value="1"/>
</dbReference>
<dbReference type="AlphaFoldDB" id="A0A929BA06"/>
<keyword evidence="4" id="KW-0732">Signal</keyword>
<dbReference type="Proteomes" id="UP000598360">
    <property type="component" value="Unassembled WGS sequence"/>
</dbReference>
<dbReference type="InterPro" id="IPR012338">
    <property type="entry name" value="Beta-lactam/transpept-like"/>
</dbReference>
<dbReference type="NCBIfam" id="TIGR00666">
    <property type="entry name" value="PBP4"/>
    <property type="match status" value="1"/>
</dbReference>
<proteinExistence type="inferred from homology"/>
<evidence type="ECO:0000256" key="1">
    <source>
        <dbReference type="ARBA" id="ARBA00006096"/>
    </source>
</evidence>
<keyword evidence="2 5" id="KW-0378">Hydrolase</keyword>
<gene>
    <name evidence="5" type="primary">dacB</name>
    <name evidence="5" type="ORF">IQ251_06965</name>
</gene>
<dbReference type="Pfam" id="PF02113">
    <property type="entry name" value="Peptidase_S13"/>
    <property type="match status" value="1"/>
</dbReference>
<dbReference type="EC" id="3.4.16.4" evidence="5"/>
<organism evidence="5 6">
    <name type="scientific">Saccharopolyspora montiporae</name>
    <dbReference type="NCBI Taxonomy" id="2781240"/>
    <lineage>
        <taxon>Bacteria</taxon>
        <taxon>Bacillati</taxon>
        <taxon>Actinomycetota</taxon>
        <taxon>Actinomycetes</taxon>
        <taxon>Pseudonocardiales</taxon>
        <taxon>Pseudonocardiaceae</taxon>
        <taxon>Saccharopolyspora</taxon>
    </lineage>
</organism>
<sequence length="524" mass="54816">MRRRGAVQVGLIGAAVVPFALVVPSGADPSGTDALRADLDRILADPRLAGAHTGVVVRDPATDEVLYSRAADERAVPASTAKLATSAAALDVLGPEHRFRTEVRTDAPVDRPVLRGDLHLRGTGDPAVLPADLDRMAAEVADRGVRRVEGAVLADATRFDDRPLGTGWAWDDEPYHYAAPVSALTAAPDTDYDAGSAVVRVEPGAEGGPARTSVAPATGALQLDDRVRTAAPDTAPDVDALREHGTGRVVVTGAVPAGGPGAEEYVSVPDPAAYAVDLFVRSLAEHGVRVSGTGEGAAPPGSRVLAEHVSMPLRELLGPFLKLSNNGHAETLVKAMAAHQHGRGDWETGIPLLTERLAGFGVDPEAVRLVDGSGLSPMDQLTPGQLAELLDNVRQRPWFADWYAALPVAGAADRAVGGTLRHRMAGTAAEHNVHAKTGSMTGVSALSGYVTAADGRELVFSVVFNGVLSEPPHDVEDAIAVRLAEHGAERDRVRGTAPLPPAQRDDARARSAERELECSWTKTC</sequence>
<reference evidence="5" key="1">
    <citation type="submission" date="2020-10" db="EMBL/GenBank/DDBJ databases">
        <title>Diversity and distribution of actinomycetes associated with coral in the coast of Hainan.</title>
        <authorList>
            <person name="Li F."/>
        </authorList>
    </citation>
    <scope>NUCLEOTIDE SEQUENCE</scope>
    <source>
        <strain evidence="5">HNM0983</strain>
    </source>
</reference>
<feature type="compositionally biased region" description="Basic and acidic residues" evidence="3">
    <location>
        <begin position="503"/>
        <end position="517"/>
    </location>
</feature>
<protein>
    <submittedName>
        <fullName evidence="5">D-alanyl-D-alanine carboxypeptidase/D-alanyl-D-alanine-endopeptidase</fullName>
        <ecNumber evidence="5">3.4.16.4</ecNumber>
    </submittedName>
</protein>
<dbReference type="RefSeq" id="WP_193927643.1">
    <property type="nucleotide sequence ID" value="NZ_JADEYC010000011.1"/>
</dbReference>
<dbReference type="Gene3D" id="3.50.80.20">
    <property type="entry name" value="D-Ala-D-Ala carboxypeptidase C, peptidase S13"/>
    <property type="match status" value="1"/>
</dbReference>
<name>A0A929BA06_9PSEU</name>
<evidence type="ECO:0000256" key="2">
    <source>
        <dbReference type="ARBA" id="ARBA00022801"/>
    </source>
</evidence>
<dbReference type="PANTHER" id="PTHR30023:SF0">
    <property type="entry name" value="PENICILLIN-SENSITIVE CARBOXYPEPTIDASE A"/>
    <property type="match status" value="1"/>
</dbReference>
<keyword evidence="6" id="KW-1185">Reference proteome</keyword>
<comment type="caution">
    <text evidence="5">The sequence shown here is derived from an EMBL/GenBank/DDBJ whole genome shotgun (WGS) entry which is preliminary data.</text>
</comment>
<feature type="region of interest" description="Disordered" evidence="3">
    <location>
        <begin position="491"/>
        <end position="524"/>
    </location>
</feature>
<dbReference type="PANTHER" id="PTHR30023">
    <property type="entry name" value="D-ALANYL-D-ALANINE CARBOXYPEPTIDASE"/>
    <property type="match status" value="1"/>
</dbReference>
<dbReference type="GO" id="GO:0000270">
    <property type="term" value="P:peptidoglycan metabolic process"/>
    <property type="evidence" value="ECO:0007669"/>
    <property type="project" value="TreeGrafter"/>
</dbReference>
<comment type="similarity">
    <text evidence="1">Belongs to the peptidase S13 family.</text>
</comment>
<feature type="chain" id="PRO_5039545916" evidence="4">
    <location>
        <begin position="21"/>
        <end position="524"/>
    </location>
</feature>
<dbReference type="EMBL" id="JADEYC010000011">
    <property type="protein sequence ID" value="MBE9374186.1"/>
    <property type="molecule type" value="Genomic_DNA"/>
</dbReference>
<evidence type="ECO:0000313" key="5">
    <source>
        <dbReference type="EMBL" id="MBE9374186.1"/>
    </source>
</evidence>
<evidence type="ECO:0000256" key="4">
    <source>
        <dbReference type="SAM" id="SignalP"/>
    </source>
</evidence>
<keyword evidence="5" id="KW-0121">Carboxypeptidase</keyword>
<dbReference type="GO" id="GO:0009002">
    <property type="term" value="F:serine-type D-Ala-D-Ala carboxypeptidase activity"/>
    <property type="evidence" value="ECO:0007669"/>
    <property type="project" value="UniProtKB-EC"/>
</dbReference>
<dbReference type="Gene3D" id="3.40.710.10">
    <property type="entry name" value="DD-peptidase/beta-lactamase superfamily"/>
    <property type="match status" value="2"/>
</dbReference>
<dbReference type="PRINTS" id="PR00922">
    <property type="entry name" value="DADACBPTASE3"/>
</dbReference>
<accession>A0A929BA06</accession>
<dbReference type="GO" id="GO:0006508">
    <property type="term" value="P:proteolysis"/>
    <property type="evidence" value="ECO:0007669"/>
    <property type="project" value="InterPro"/>
</dbReference>
<evidence type="ECO:0000256" key="3">
    <source>
        <dbReference type="SAM" id="MobiDB-lite"/>
    </source>
</evidence>
<dbReference type="InterPro" id="IPR000667">
    <property type="entry name" value="Peptidase_S13"/>
</dbReference>
<evidence type="ECO:0000313" key="6">
    <source>
        <dbReference type="Proteomes" id="UP000598360"/>
    </source>
</evidence>
<feature type="signal peptide" evidence="4">
    <location>
        <begin position="1"/>
        <end position="20"/>
    </location>
</feature>